<sequence length="394" mass="43680">MAKVACPYCYHRFPVGNLWFQCTGRPAPGRERCRKAVDPMRQRLTGYGAASWPVFEPRSRFRSPRKAECPDCGTPSGIRACPVCHTPLPASFADGDSPLIGVVGGKNAGKTVYTTVLVHELRNNIRRRFDADISFAGEQAGFGTAQWLERYEQALFGDQALFESTASSADGIRTPLVVQWRQPRVQLGRRVHRTTTLSFYDAAGEDMTTQEFVNSQAYLTSADGLIVLLDPFQLPGAADRIAVPDAGRRDAEPPINVLNRVTEMLRASTGLGDGRQVRTPIAVVFSKIDAFFRVLGDNHPLLRPPRAGAEYDEVVGQDTDEHLRALLAELGADDIDGHLRAHYRTFRYFAVSALGAEPDYGSKQIDPAGVRPFRVDEPLLWLLSHFRIIERSRA</sequence>
<proteinExistence type="predicted"/>
<reference evidence="2 3" key="1">
    <citation type="submission" date="2019-09" db="EMBL/GenBank/DDBJ databases">
        <title>Draft genome sequence of the thermophilic Saccharopolyspora hirsuta VKM Ac-666T.</title>
        <authorList>
            <person name="Lobastova T.G."/>
            <person name="Fokina V."/>
            <person name="Bragin E.Y."/>
            <person name="Shtratnikova V.Y."/>
            <person name="Starodumova I.P."/>
            <person name="Tarlachkov S.V."/>
            <person name="Donova M.V."/>
        </authorList>
    </citation>
    <scope>NUCLEOTIDE SEQUENCE [LARGE SCALE GENOMIC DNA]</scope>
    <source>
        <strain evidence="2 3">VKM Ac-666</strain>
    </source>
</reference>
<dbReference type="EMBL" id="VWPH01000014">
    <property type="protein sequence ID" value="KAA5828801.1"/>
    <property type="molecule type" value="Genomic_DNA"/>
</dbReference>
<dbReference type="Proteomes" id="UP000323946">
    <property type="component" value="Unassembled WGS sequence"/>
</dbReference>
<evidence type="ECO:0000259" key="1">
    <source>
        <dbReference type="Pfam" id="PF19993"/>
    </source>
</evidence>
<evidence type="ECO:0000313" key="3">
    <source>
        <dbReference type="Proteomes" id="UP000323946"/>
    </source>
</evidence>
<dbReference type="Pfam" id="PF19993">
    <property type="entry name" value="DO-GTPase2"/>
    <property type="match status" value="1"/>
</dbReference>
<keyword evidence="3" id="KW-1185">Reference proteome</keyword>
<feature type="domain" description="Double-GTPase 2" evidence="1">
    <location>
        <begin position="99"/>
        <end position="298"/>
    </location>
</feature>
<dbReference type="RefSeq" id="WP_150069721.1">
    <property type="nucleotide sequence ID" value="NZ_VWPH01000014.1"/>
</dbReference>
<evidence type="ECO:0000313" key="2">
    <source>
        <dbReference type="EMBL" id="KAA5828801.1"/>
    </source>
</evidence>
<accession>A0A5M7BNR1</accession>
<comment type="caution">
    <text evidence="2">The sequence shown here is derived from an EMBL/GenBank/DDBJ whole genome shotgun (WGS) entry which is preliminary data.</text>
</comment>
<protein>
    <submittedName>
        <fullName evidence="2">Zinc ribbon domain-containing protein</fullName>
    </submittedName>
</protein>
<name>A0A5M7BNR1_SACHI</name>
<gene>
    <name evidence="2" type="ORF">F1721_27655</name>
</gene>
<dbReference type="InterPro" id="IPR045528">
    <property type="entry name" value="DO-GTPase2"/>
</dbReference>
<dbReference type="InterPro" id="IPR027417">
    <property type="entry name" value="P-loop_NTPase"/>
</dbReference>
<dbReference type="SUPFAM" id="SSF52540">
    <property type="entry name" value="P-loop containing nucleoside triphosphate hydrolases"/>
    <property type="match status" value="1"/>
</dbReference>
<organism evidence="2 3">
    <name type="scientific">Saccharopolyspora hirsuta</name>
    <dbReference type="NCBI Taxonomy" id="1837"/>
    <lineage>
        <taxon>Bacteria</taxon>
        <taxon>Bacillati</taxon>
        <taxon>Actinomycetota</taxon>
        <taxon>Actinomycetes</taxon>
        <taxon>Pseudonocardiales</taxon>
        <taxon>Pseudonocardiaceae</taxon>
        <taxon>Saccharopolyspora</taxon>
    </lineage>
</organism>
<dbReference type="OrthoDB" id="143162at2"/>
<dbReference type="AlphaFoldDB" id="A0A5M7BNR1"/>